<dbReference type="Gene3D" id="1.10.510.10">
    <property type="entry name" value="Transferase(Phosphotransferase) domain 1"/>
    <property type="match status" value="1"/>
</dbReference>
<feature type="compositionally biased region" description="Basic and acidic residues" evidence="2">
    <location>
        <begin position="823"/>
        <end position="832"/>
    </location>
</feature>
<dbReference type="GO" id="GO:0004672">
    <property type="term" value="F:protein kinase activity"/>
    <property type="evidence" value="ECO:0007669"/>
    <property type="project" value="InterPro"/>
</dbReference>
<dbReference type="InterPro" id="IPR000719">
    <property type="entry name" value="Prot_kinase_dom"/>
</dbReference>
<dbReference type="InterPro" id="IPR016024">
    <property type="entry name" value="ARM-type_fold"/>
</dbReference>
<name>A0A9Q0MBK5_BLOTA</name>
<comment type="caution">
    <text evidence="4">The sequence shown here is derived from an EMBL/GenBank/DDBJ whole genome shotgun (WGS) entry which is preliminary data.</text>
</comment>
<feature type="domain" description="Protein kinase" evidence="3">
    <location>
        <begin position="38"/>
        <end position="337"/>
    </location>
</feature>
<sequence>MNMESFVNRLRDTVSATVYQVTNNLSTALPGNPLTREYELVRQVGSSGPGLIFKIYEATKKSTKENASLFILEKKSLEKFGSKKEKESLLDSIRRGVAQLTRLRHPSMLTVQHNLEESRDLIAFATEPVIGSLANFFESDKNLHTNQDNGDNEKCKFYDVEIRYGLLQIAEGLVFLHKDAKLLHRNICPENIIINRNGIWKISGFDFSIQTLTPNEQPYQYPPLHLLPDSSLDIQPNYTYCAPEYFREPSSVDASADIFSLGMLTLTLYNQGIPLCPFNQQFLFSPGKFAAEVEVKLSSNACMLSVPEDSRKHIRLLLSFDTKLRPDAQQISKMQIFQDVLVRALQYFDSLFQWDNAQKAQFYKSFPDILDKMPKRVRLRRIVLGLSKEFVNPEMVPFVLPNLIQIAKDTDDEEFHTWIVPELIPVFKYKEPIQIGIYLLQNMDFLVKKFKSKPDSLREHIVPMIYRFLESDAYQIQELCLQVIPTVIHLIDYSGAKNMLLPRIKKLVLNTKLLSVRVNCLVCLGKILEHLDKWIVLDEVLTLVMQMPSREPAVIMASTGILKLILNSNKLGITKDILATKVIPFLVPLSIENGLSLNQYNTVVMLIHEMLSKIEEEHQAKLQQLDSIKVQQDSFFQQQTNENGIKNFSTNSDPFDLSSNDQSATSVPIPQNKNLSLEDKERIANQQEQLKRLNNEQPLFPQTKPNFSTLNTHNNNSQAKDLTSTLINANLNMFPSNNVASKPMTSSTFTSKPQSRINTDVFDSLVTSNINGRVQPQSLNALSKNSSNNSNQFNSLTMSMNSQPFVNLNTKNSNPNQSTKQLSKTELEEFLN</sequence>
<dbReference type="EMBL" id="JAPWDV010000001">
    <property type="protein sequence ID" value="KAJ6222532.1"/>
    <property type="molecule type" value="Genomic_DNA"/>
</dbReference>
<dbReference type="Gene3D" id="3.30.200.20">
    <property type="entry name" value="Phosphorylase Kinase, domain 1"/>
    <property type="match status" value="1"/>
</dbReference>
<evidence type="ECO:0000313" key="5">
    <source>
        <dbReference type="Proteomes" id="UP001142055"/>
    </source>
</evidence>
<organism evidence="4 5">
    <name type="scientific">Blomia tropicalis</name>
    <name type="common">Mite</name>
    <dbReference type="NCBI Taxonomy" id="40697"/>
    <lineage>
        <taxon>Eukaryota</taxon>
        <taxon>Metazoa</taxon>
        <taxon>Ecdysozoa</taxon>
        <taxon>Arthropoda</taxon>
        <taxon>Chelicerata</taxon>
        <taxon>Arachnida</taxon>
        <taxon>Acari</taxon>
        <taxon>Acariformes</taxon>
        <taxon>Sarcoptiformes</taxon>
        <taxon>Astigmata</taxon>
        <taxon>Glycyphagoidea</taxon>
        <taxon>Echimyopodidae</taxon>
        <taxon>Blomia</taxon>
    </lineage>
</organism>
<evidence type="ECO:0000313" key="4">
    <source>
        <dbReference type="EMBL" id="KAJ6222532.1"/>
    </source>
</evidence>
<dbReference type="AlphaFoldDB" id="A0A9Q0MBK5"/>
<proteinExistence type="inferred from homology"/>
<dbReference type="CDD" id="cd14011">
    <property type="entry name" value="PK_SCY1_like"/>
    <property type="match status" value="1"/>
</dbReference>
<gene>
    <name evidence="4" type="ORF">RDWZM_001077</name>
</gene>
<comment type="similarity">
    <text evidence="1">Belongs to the protein kinase superfamily.</text>
</comment>
<dbReference type="GO" id="GO:0005524">
    <property type="term" value="F:ATP binding"/>
    <property type="evidence" value="ECO:0007669"/>
    <property type="project" value="InterPro"/>
</dbReference>
<keyword evidence="5" id="KW-1185">Reference proteome</keyword>
<feature type="region of interest" description="Disordered" evidence="2">
    <location>
        <begin position="645"/>
        <end position="678"/>
    </location>
</feature>
<evidence type="ECO:0000259" key="3">
    <source>
        <dbReference type="PROSITE" id="PS50011"/>
    </source>
</evidence>
<dbReference type="PANTHER" id="PTHR12984">
    <property type="entry name" value="SCY1-RELATED S/T PROTEIN KINASE-LIKE"/>
    <property type="match status" value="1"/>
</dbReference>
<dbReference type="SUPFAM" id="SSF56112">
    <property type="entry name" value="Protein kinase-like (PK-like)"/>
    <property type="match status" value="1"/>
</dbReference>
<evidence type="ECO:0000256" key="1">
    <source>
        <dbReference type="ARBA" id="ARBA00038349"/>
    </source>
</evidence>
<dbReference type="Pfam" id="PF00069">
    <property type="entry name" value="Pkinase"/>
    <property type="match status" value="1"/>
</dbReference>
<dbReference type="InterPro" id="IPR011989">
    <property type="entry name" value="ARM-like"/>
</dbReference>
<dbReference type="InterPro" id="IPR011009">
    <property type="entry name" value="Kinase-like_dom_sf"/>
</dbReference>
<feature type="compositionally biased region" description="Polar residues" evidence="2">
    <location>
        <begin position="645"/>
        <end position="675"/>
    </location>
</feature>
<dbReference type="OMA" id="MAHKCIP"/>
<dbReference type="SMART" id="SM00220">
    <property type="entry name" value="S_TKc"/>
    <property type="match status" value="1"/>
</dbReference>
<dbReference type="Proteomes" id="UP001142055">
    <property type="component" value="Chromosome 1"/>
</dbReference>
<evidence type="ECO:0000256" key="2">
    <source>
        <dbReference type="SAM" id="MobiDB-lite"/>
    </source>
</evidence>
<feature type="region of interest" description="Disordered" evidence="2">
    <location>
        <begin position="810"/>
        <end position="832"/>
    </location>
</feature>
<protein>
    <recommendedName>
        <fullName evidence="3">Protein kinase domain-containing protein</fullName>
    </recommendedName>
</protein>
<feature type="compositionally biased region" description="Polar residues" evidence="2">
    <location>
        <begin position="810"/>
        <end position="822"/>
    </location>
</feature>
<dbReference type="PANTHER" id="PTHR12984:SF6">
    <property type="entry name" value="SCY1-LIKE PROTEIN 2"/>
    <property type="match status" value="1"/>
</dbReference>
<dbReference type="PROSITE" id="PS50011">
    <property type="entry name" value="PROTEIN_KINASE_DOM"/>
    <property type="match status" value="1"/>
</dbReference>
<dbReference type="SUPFAM" id="SSF48371">
    <property type="entry name" value="ARM repeat"/>
    <property type="match status" value="1"/>
</dbReference>
<reference evidence="4" key="1">
    <citation type="submission" date="2022-12" db="EMBL/GenBank/DDBJ databases">
        <title>Genome assemblies of Blomia tropicalis.</title>
        <authorList>
            <person name="Cui Y."/>
        </authorList>
    </citation>
    <scope>NUCLEOTIDE SEQUENCE</scope>
    <source>
        <tissue evidence="4">Adult mites</tissue>
    </source>
</reference>
<dbReference type="Gene3D" id="1.25.10.10">
    <property type="entry name" value="Leucine-rich Repeat Variant"/>
    <property type="match status" value="1"/>
</dbReference>
<dbReference type="InterPro" id="IPR051177">
    <property type="entry name" value="CIK-Related_Protein"/>
</dbReference>
<accession>A0A9Q0MBK5</accession>